<keyword evidence="3" id="KW-1185">Reference proteome</keyword>
<dbReference type="RefSeq" id="WP_266054368.1">
    <property type="nucleotide sequence ID" value="NZ_JAPFQO010000016.1"/>
</dbReference>
<sequence length="63" mass="7054">MESSKPAAQSIKSDAAVHKKQNFESRALPPCSTISKYNYTEEQRMKDMNILSEKVGPAEGFTF</sequence>
<feature type="region of interest" description="Disordered" evidence="1">
    <location>
        <begin position="1"/>
        <end position="22"/>
    </location>
</feature>
<dbReference type="EMBL" id="JAPFQO010000016">
    <property type="protein sequence ID" value="MCX2742134.1"/>
    <property type="molecule type" value="Genomic_DNA"/>
</dbReference>
<dbReference type="Proteomes" id="UP001207228">
    <property type="component" value="Unassembled WGS sequence"/>
</dbReference>
<comment type="caution">
    <text evidence="2">The sequence shown here is derived from an EMBL/GenBank/DDBJ whole genome shotgun (WGS) entry which is preliminary data.</text>
</comment>
<evidence type="ECO:0000313" key="3">
    <source>
        <dbReference type="Proteomes" id="UP001207228"/>
    </source>
</evidence>
<protein>
    <submittedName>
        <fullName evidence="2">Uncharacterized protein</fullName>
    </submittedName>
</protein>
<organism evidence="2 3">
    <name type="scientific">Pontibacter anaerobius</name>
    <dbReference type="NCBI Taxonomy" id="2993940"/>
    <lineage>
        <taxon>Bacteria</taxon>
        <taxon>Pseudomonadati</taxon>
        <taxon>Bacteroidota</taxon>
        <taxon>Cytophagia</taxon>
        <taxon>Cytophagales</taxon>
        <taxon>Hymenobacteraceae</taxon>
        <taxon>Pontibacter</taxon>
    </lineage>
</organism>
<feature type="compositionally biased region" description="Polar residues" evidence="1">
    <location>
        <begin position="1"/>
        <end position="12"/>
    </location>
</feature>
<name>A0ABT3RL77_9BACT</name>
<reference evidence="2 3" key="1">
    <citation type="submission" date="2022-11" db="EMBL/GenBank/DDBJ databases">
        <title>The characterization of three novel Bacteroidetes species and genomic analysis of their roles in tidal elemental geochemical cycles.</title>
        <authorList>
            <person name="Ma K.-J."/>
        </authorList>
    </citation>
    <scope>NUCLEOTIDE SEQUENCE [LARGE SCALE GENOMIC DNA]</scope>
    <source>
        <strain evidence="2 3">M82</strain>
    </source>
</reference>
<evidence type="ECO:0000256" key="1">
    <source>
        <dbReference type="SAM" id="MobiDB-lite"/>
    </source>
</evidence>
<evidence type="ECO:0000313" key="2">
    <source>
        <dbReference type="EMBL" id="MCX2742134.1"/>
    </source>
</evidence>
<proteinExistence type="predicted"/>
<gene>
    <name evidence="2" type="ORF">OO017_19410</name>
</gene>
<accession>A0ABT3RL77</accession>